<dbReference type="Pfam" id="PF18406">
    <property type="entry name" value="DUF1281_C"/>
    <property type="match status" value="1"/>
</dbReference>
<dbReference type="InterPro" id="IPR041329">
    <property type="entry name" value="YubB_C"/>
</dbReference>
<proteinExistence type="predicted"/>
<dbReference type="AlphaFoldDB" id="A0A9X2JH99"/>
<evidence type="ECO:0000313" key="2">
    <source>
        <dbReference type="EMBL" id="MCO6042689.1"/>
    </source>
</evidence>
<dbReference type="RefSeq" id="WP_252850785.1">
    <property type="nucleotide sequence ID" value="NZ_JAMXLR010000006.1"/>
</dbReference>
<feature type="domain" description="YubB ferredoxin-like" evidence="1">
    <location>
        <begin position="126"/>
        <end position="192"/>
    </location>
</feature>
<organism evidence="2 3">
    <name type="scientific">Aeoliella straminimaris</name>
    <dbReference type="NCBI Taxonomy" id="2954799"/>
    <lineage>
        <taxon>Bacteria</taxon>
        <taxon>Pseudomonadati</taxon>
        <taxon>Planctomycetota</taxon>
        <taxon>Planctomycetia</taxon>
        <taxon>Pirellulales</taxon>
        <taxon>Lacipirellulaceae</taxon>
        <taxon>Aeoliella</taxon>
    </lineage>
</organism>
<comment type="caution">
    <text evidence="2">The sequence shown here is derived from an EMBL/GenBank/DDBJ whole genome shotgun (WGS) entry which is preliminary data.</text>
</comment>
<keyword evidence="3" id="KW-1185">Reference proteome</keyword>
<evidence type="ECO:0000313" key="3">
    <source>
        <dbReference type="Proteomes" id="UP001155241"/>
    </source>
</evidence>
<accession>A0A9X2JH99</accession>
<dbReference type="Proteomes" id="UP001155241">
    <property type="component" value="Unassembled WGS sequence"/>
</dbReference>
<sequence length="198" mass="22660">MPNHVQQSLTCVGQHVADLINHVKGDQSPFDFNQVIPMPAALDIEAGTTGEMGVAVLNDRCHPFLTYPWVKRKGIRTAQQFRQYVERERPEAIELGKQYLDNQRQYGHTTWYSWRLEHWGTKWNAYNVSVQEESPLEAIIRFETAWSPAIPVVARLSELYPNVRFTLDYVDECLNFAGTAWIVAGQVVDTPCDPCAQH</sequence>
<name>A0A9X2JH99_9BACT</name>
<gene>
    <name evidence="2" type="ORF">NG895_02105</name>
</gene>
<reference evidence="2" key="1">
    <citation type="submission" date="2022-06" db="EMBL/GenBank/DDBJ databases">
        <title>Aeoliella straminimaris, a novel planctomycete from sediments.</title>
        <authorList>
            <person name="Vitorino I.R."/>
            <person name="Lage O.M."/>
        </authorList>
    </citation>
    <scope>NUCLEOTIDE SEQUENCE</scope>
    <source>
        <strain evidence="2">ICT_H6.2</strain>
    </source>
</reference>
<protein>
    <recommendedName>
        <fullName evidence="1">YubB ferredoxin-like domain-containing protein</fullName>
    </recommendedName>
</protein>
<evidence type="ECO:0000259" key="1">
    <source>
        <dbReference type="Pfam" id="PF18406"/>
    </source>
</evidence>
<dbReference type="EMBL" id="JAMXLR010000006">
    <property type="protein sequence ID" value="MCO6042689.1"/>
    <property type="molecule type" value="Genomic_DNA"/>
</dbReference>